<accession>A0A9W6GXR0</accession>
<dbReference type="GO" id="GO:0015979">
    <property type="term" value="P:photosynthesis"/>
    <property type="evidence" value="ECO:0007669"/>
    <property type="project" value="InterPro"/>
</dbReference>
<proteinExistence type="predicted"/>
<dbReference type="RefSeq" id="WP_281805110.1">
    <property type="nucleotide sequence ID" value="NZ_BSEC01000001.1"/>
</dbReference>
<evidence type="ECO:0000313" key="2">
    <source>
        <dbReference type="EMBL" id="GLI94861.1"/>
    </source>
</evidence>
<dbReference type="InterPro" id="IPR004096">
    <property type="entry name" value="V4R"/>
</dbReference>
<reference evidence="2" key="1">
    <citation type="journal article" date="2023" name="Int. J. Syst. Evol. Microbiol.">
        <title>Methylocystis iwaonis sp. nov., a type II methane-oxidizing bacterium from surface soil of a rice paddy field in Japan, and emended description of the genus Methylocystis (ex Whittenbury et al. 1970) Bowman et al. 1993.</title>
        <authorList>
            <person name="Kaise H."/>
            <person name="Sawadogo J.B."/>
            <person name="Alam M.S."/>
            <person name="Ueno C."/>
            <person name="Dianou D."/>
            <person name="Shinjo R."/>
            <person name="Asakawa S."/>
        </authorList>
    </citation>
    <scope>NUCLEOTIDE SEQUENCE</scope>
    <source>
        <strain evidence="2">LMG27198</strain>
    </source>
</reference>
<comment type="caution">
    <text evidence="2">The sequence shown here is derived from an EMBL/GenBank/DDBJ whole genome shotgun (WGS) entry which is preliminary data.</text>
</comment>
<organism evidence="2 3">
    <name type="scientific">Methylocystis echinoides</name>
    <dbReference type="NCBI Taxonomy" id="29468"/>
    <lineage>
        <taxon>Bacteria</taxon>
        <taxon>Pseudomonadati</taxon>
        <taxon>Pseudomonadota</taxon>
        <taxon>Alphaproteobacteria</taxon>
        <taxon>Hyphomicrobiales</taxon>
        <taxon>Methylocystaceae</taxon>
        <taxon>Methylocystis</taxon>
    </lineage>
</organism>
<dbReference type="PANTHER" id="PTHR35090">
    <property type="entry name" value="DNA-DIRECTED RNA POLYMERASE SUBUNIT I"/>
    <property type="match status" value="1"/>
</dbReference>
<dbReference type="PANTHER" id="PTHR35090:SF1">
    <property type="entry name" value="SLR0144 PROTEIN"/>
    <property type="match status" value="1"/>
</dbReference>
<evidence type="ECO:0000313" key="3">
    <source>
        <dbReference type="Proteomes" id="UP001144323"/>
    </source>
</evidence>
<sequence length="205" mass="22151">MSITSTEAARPPVAVIGPNAITRMAEALATIGGGDATCRDVFASAGLSDYLATPPTRMIPETDVAKLHRAAVDRLGEARTARISREAGRLTGDYLLAHRIPLLAQQVLKRLPRALAARILVKAIARHAWTFAGGGEFTYEASPQLTLRLKGSPICKELRTREPACAYFAATFERVFMEILGPTLQVTETECEATGAPACVFEVRW</sequence>
<dbReference type="SMART" id="SM00989">
    <property type="entry name" value="V4R"/>
    <property type="match status" value="1"/>
</dbReference>
<name>A0A9W6GXR0_9HYPH</name>
<dbReference type="SUPFAM" id="SSF111126">
    <property type="entry name" value="Ligand-binding domain in the NO signalling and Golgi transport"/>
    <property type="match status" value="1"/>
</dbReference>
<dbReference type="NCBIfam" id="TIGR02019">
    <property type="entry name" value="BchJ"/>
    <property type="match status" value="1"/>
</dbReference>
<dbReference type="InterPro" id="IPR010249">
    <property type="entry name" value="BchJ"/>
</dbReference>
<protein>
    <submittedName>
        <fullName evidence="2">Bacteriochlorophyll 4-vinyl reductase</fullName>
    </submittedName>
</protein>
<gene>
    <name evidence="2" type="ORF">LMG27198_38530</name>
</gene>
<keyword evidence="3" id="KW-1185">Reference proteome</keyword>
<dbReference type="EMBL" id="BSEC01000001">
    <property type="protein sequence ID" value="GLI94861.1"/>
    <property type="molecule type" value="Genomic_DNA"/>
</dbReference>
<dbReference type="Gene3D" id="3.30.1380.20">
    <property type="entry name" value="Trafficking protein particle complex subunit 3"/>
    <property type="match status" value="1"/>
</dbReference>
<dbReference type="AlphaFoldDB" id="A0A9W6GXR0"/>
<evidence type="ECO:0000259" key="1">
    <source>
        <dbReference type="SMART" id="SM00989"/>
    </source>
</evidence>
<dbReference type="InterPro" id="IPR024096">
    <property type="entry name" value="NO_sig/Golgi_transp_ligand-bd"/>
</dbReference>
<dbReference type="Pfam" id="PF02830">
    <property type="entry name" value="V4R"/>
    <property type="match status" value="1"/>
</dbReference>
<dbReference type="GO" id="GO:0030494">
    <property type="term" value="P:bacteriochlorophyll biosynthetic process"/>
    <property type="evidence" value="ECO:0007669"/>
    <property type="project" value="InterPro"/>
</dbReference>
<dbReference type="Proteomes" id="UP001144323">
    <property type="component" value="Unassembled WGS sequence"/>
</dbReference>
<feature type="domain" description="4-vinyl reductase 4VR" evidence="1">
    <location>
        <begin position="144"/>
        <end position="205"/>
    </location>
</feature>